<feature type="domain" description="Limiting CO2-inducible protein B/C beta carbonyic anhydrase" evidence="1">
    <location>
        <begin position="34"/>
        <end position="254"/>
    </location>
</feature>
<dbReference type="PANTHER" id="PTHR38016">
    <property type="entry name" value="UNNAMED PRODUCT"/>
    <property type="match status" value="1"/>
</dbReference>
<dbReference type="InterPro" id="IPR040703">
    <property type="entry name" value="LCIB/C_CA"/>
</dbReference>
<evidence type="ECO:0000313" key="2">
    <source>
        <dbReference type="EMBL" id="GFH56490.1"/>
    </source>
</evidence>
<name>A0AAD3D4D4_9STRA</name>
<dbReference type="Proteomes" id="UP001054902">
    <property type="component" value="Unassembled WGS sequence"/>
</dbReference>
<dbReference type="PANTHER" id="PTHR38016:SF1">
    <property type="entry name" value="LIMITING CO2-INDUCIBLE PROTEIN B_C BETA CARBONYIC ANHYDRASE DOMAIN-CONTAINING PROTEIN"/>
    <property type="match status" value="1"/>
</dbReference>
<accession>A0AAD3D4D4</accession>
<organism evidence="2 3">
    <name type="scientific">Chaetoceros tenuissimus</name>
    <dbReference type="NCBI Taxonomy" id="426638"/>
    <lineage>
        <taxon>Eukaryota</taxon>
        <taxon>Sar</taxon>
        <taxon>Stramenopiles</taxon>
        <taxon>Ochrophyta</taxon>
        <taxon>Bacillariophyta</taxon>
        <taxon>Coscinodiscophyceae</taxon>
        <taxon>Chaetocerotophycidae</taxon>
        <taxon>Chaetocerotales</taxon>
        <taxon>Chaetocerotaceae</taxon>
        <taxon>Chaetoceros</taxon>
    </lineage>
</organism>
<dbReference type="AlphaFoldDB" id="A0AAD3D4D4"/>
<comment type="caution">
    <text evidence="2">The sequence shown here is derived from an EMBL/GenBank/DDBJ whole genome shotgun (WGS) entry which is preliminary data.</text>
</comment>
<protein>
    <recommendedName>
        <fullName evidence="1">Limiting CO2-inducible protein B/C beta carbonyic anhydrase domain-containing protein</fullName>
    </recommendedName>
</protein>
<gene>
    <name evidence="2" type="ORF">CTEN210_12966</name>
</gene>
<evidence type="ECO:0000259" key="1">
    <source>
        <dbReference type="Pfam" id="PF18599"/>
    </source>
</evidence>
<dbReference type="EMBL" id="BLLK01000052">
    <property type="protein sequence ID" value="GFH56490.1"/>
    <property type="molecule type" value="Genomic_DNA"/>
</dbReference>
<reference evidence="2 3" key="1">
    <citation type="journal article" date="2021" name="Sci. Rep.">
        <title>The genome of the diatom Chaetoceros tenuissimus carries an ancient integrated fragment of an extant virus.</title>
        <authorList>
            <person name="Hongo Y."/>
            <person name="Kimura K."/>
            <person name="Takaki Y."/>
            <person name="Yoshida Y."/>
            <person name="Baba S."/>
            <person name="Kobayashi G."/>
            <person name="Nagasaki K."/>
            <person name="Hano T."/>
            <person name="Tomaru Y."/>
        </authorList>
    </citation>
    <scope>NUCLEOTIDE SEQUENCE [LARGE SCALE GENOMIC DNA]</scope>
    <source>
        <strain evidence="2 3">NIES-3715</strain>
    </source>
</reference>
<proteinExistence type="predicted"/>
<evidence type="ECO:0000313" key="3">
    <source>
        <dbReference type="Proteomes" id="UP001054902"/>
    </source>
</evidence>
<sequence length="271" mass="29984">MPSSMKEKLANVLHELPKEDEKFDVIVQDAFPGALSNRKLLTKLVDILEKKGFYEENTLLATSLCCDELARKLESRLNGLYGHHFALGGLSGFPFAGFTGFAAMTAHIPDNGFCFCVYAPHVGITKDGVIGRVERKGIALVDTCCGSAIKASSYVYKITHGGAEISTDIQEFTDFQQSAVNELILPHAHNLSEAKDRMVALPFAIYETQDLLMRKIIKRGSLGLKRGIAILGGIQINTSPETLDYFLPLRFELINYRGEVEEDLLPLLMKE</sequence>
<keyword evidence="3" id="KW-1185">Reference proteome</keyword>
<dbReference type="Pfam" id="PF18599">
    <property type="entry name" value="LCIB_C_CA"/>
    <property type="match status" value="1"/>
</dbReference>